<dbReference type="PROSITE" id="PS50048">
    <property type="entry name" value="ZN2_CY6_FUNGAL_2"/>
    <property type="match status" value="1"/>
</dbReference>
<keyword evidence="2" id="KW-0479">Metal-binding</keyword>
<evidence type="ECO:0000256" key="4">
    <source>
        <dbReference type="SAM" id="MobiDB-lite"/>
    </source>
</evidence>
<dbReference type="InterPro" id="IPR036864">
    <property type="entry name" value="Zn2-C6_fun-type_DNA-bd_sf"/>
</dbReference>
<evidence type="ECO:0000256" key="2">
    <source>
        <dbReference type="ARBA" id="ARBA00022723"/>
    </source>
</evidence>
<dbReference type="GO" id="GO:0000981">
    <property type="term" value="F:DNA-binding transcription factor activity, RNA polymerase II-specific"/>
    <property type="evidence" value="ECO:0007669"/>
    <property type="project" value="InterPro"/>
</dbReference>
<comment type="caution">
    <text evidence="6">The sequence shown here is derived from an EMBL/GenBank/DDBJ whole genome shotgun (WGS) entry which is preliminary data.</text>
</comment>
<dbReference type="AlphaFoldDB" id="A0A8H4VCT5"/>
<dbReference type="SUPFAM" id="SSF57701">
    <property type="entry name" value="Zn2/Cys6 DNA-binding domain"/>
    <property type="match status" value="1"/>
</dbReference>
<dbReference type="GO" id="GO:0008270">
    <property type="term" value="F:zinc ion binding"/>
    <property type="evidence" value="ECO:0007669"/>
    <property type="project" value="InterPro"/>
</dbReference>
<dbReference type="CDD" id="cd00067">
    <property type="entry name" value="GAL4"/>
    <property type="match status" value="1"/>
</dbReference>
<evidence type="ECO:0000313" key="6">
    <source>
        <dbReference type="EMBL" id="KAF4585960.1"/>
    </source>
</evidence>
<protein>
    <submittedName>
        <fullName evidence="6">Fungal specific transcription factor</fullName>
    </submittedName>
</protein>
<dbReference type="InterPro" id="IPR007219">
    <property type="entry name" value="XnlR_reg_dom"/>
</dbReference>
<dbReference type="CDD" id="cd12148">
    <property type="entry name" value="fungal_TF_MHR"/>
    <property type="match status" value="1"/>
</dbReference>
<evidence type="ECO:0000259" key="5">
    <source>
        <dbReference type="PROSITE" id="PS50048"/>
    </source>
</evidence>
<gene>
    <name evidence="6" type="ORF">GQ602_005265</name>
</gene>
<dbReference type="Pfam" id="PF04082">
    <property type="entry name" value="Fungal_trans"/>
    <property type="match status" value="1"/>
</dbReference>
<evidence type="ECO:0000256" key="1">
    <source>
        <dbReference type="ARBA" id="ARBA00004123"/>
    </source>
</evidence>
<name>A0A8H4VCT5_9HYPO</name>
<dbReference type="Proteomes" id="UP000562929">
    <property type="component" value="Unassembled WGS sequence"/>
</dbReference>
<feature type="region of interest" description="Disordered" evidence="4">
    <location>
        <begin position="621"/>
        <end position="647"/>
    </location>
</feature>
<evidence type="ECO:0000313" key="7">
    <source>
        <dbReference type="Proteomes" id="UP000562929"/>
    </source>
</evidence>
<keyword evidence="3" id="KW-0539">Nucleus</keyword>
<feature type="region of interest" description="Disordered" evidence="4">
    <location>
        <begin position="537"/>
        <end position="588"/>
    </location>
</feature>
<dbReference type="GO" id="GO:0003677">
    <property type="term" value="F:DNA binding"/>
    <property type="evidence" value="ECO:0007669"/>
    <property type="project" value="InterPro"/>
</dbReference>
<dbReference type="PANTHER" id="PTHR31001">
    <property type="entry name" value="UNCHARACTERIZED TRANSCRIPTIONAL REGULATORY PROTEIN"/>
    <property type="match status" value="1"/>
</dbReference>
<feature type="domain" description="Zn(2)-C6 fungal-type" evidence="5">
    <location>
        <begin position="14"/>
        <end position="45"/>
    </location>
</feature>
<dbReference type="PANTHER" id="PTHR31001:SF84">
    <property type="entry name" value="FUNGAL SPECIFIC TRANSCRIPTION FACTOR"/>
    <property type="match status" value="1"/>
</dbReference>
<evidence type="ECO:0000256" key="3">
    <source>
        <dbReference type="ARBA" id="ARBA00023242"/>
    </source>
</evidence>
<dbReference type="EMBL" id="JAACLJ010000005">
    <property type="protein sequence ID" value="KAF4585960.1"/>
    <property type="molecule type" value="Genomic_DNA"/>
</dbReference>
<dbReference type="Gene3D" id="4.10.240.10">
    <property type="entry name" value="Zn(2)-C6 fungal-type DNA-binding domain"/>
    <property type="match status" value="1"/>
</dbReference>
<dbReference type="InterPro" id="IPR001138">
    <property type="entry name" value="Zn2Cys6_DnaBD"/>
</dbReference>
<accession>A0A8H4VCT5</accession>
<dbReference type="InterPro" id="IPR050613">
    <property type="entry name" value="Sec_Metabolite_Reg"/>
</dbReference>
<dbReference type="SMART" id="SM00066">
    <property type="entry name" value="GAL4"/>
    <property type="match status" value="1"/>
</dbReference>
<dbReference type="GO" id="GO:0005634">
    <property type="term" value="C:nucleus"/>
    <property type="evidence" value="ECO:0007669"/>
    <property type="project" value="UniProtKB-SubCell"/>
</dbReference>
<dbReference type="OrthoDB" id="5344325at2759"/>
<proteinExistence type="predicted"/>
<dbReference type="GO" id="GO:0006351">
    <property type="term" value="P:DNA-templated transcription"/>
    <property type="evidence" value="ECO:0007669"/>
    <property type="project" value="InterPro"/>
</dbReference>
<sequence length="690" mass="78442">MAETPPDNGHGRTACTECQRRKQKCNRVWPCNHCQKRKVADKCRFSTCTPAPVRNEAGRKRELSHDDLTDSSDTSPWDDGDSGFGALGYTAGHLFSGLAASDRRLRPPVKQQRQYRLDVASCPQLERVLHVLPPRPYTDALVQNFLNSVNFHYYIIYPPSFLDEYRQWWASRSENQPLGLQWTCLLLMVCACSAQYTDIDLQRKLEQDLGVSTQRLTESYHNAARELHSVIPVGNNHLYNVQSLLHSCYWYKSEARFVECWHVLSAAVREAQELDIHQELVSGPMSEFEREMRRRVWCVLDTWDWRISALLSRPMIIDRTDCEVGLPSLKLEGYSPSPLLHMKLQSELIAELAHNFKLPKNVVSPAQVFKYQTIIESWMSRFPTTYAFEDADESSDLQRPWIVLHRHYLRTMSYSMILDPIRAYLARPITAASHPDELRIRSDGIDYSLRLMDALYGFFGHVYPRDAKFHFVLFCIFDTAAVLCSALMHDGDGSIPRRQDVIGAIDGAVDMLRRLANVTKTAKTSYDILSRVSQRVMRVGNTDTSSPDTSRRRKKMSRRTSATAVTSHSQPAFPPMNGERETAPSYVTYGTSSPRKMPMLASHTPGQVSTCSRSLFTEAPTPTYSAPTSTSSNALPSTETPLLLSTPPVDRPVLLPDFPHPEPPAPYMTVTNEAFQQLEFDKMFASCWIL</sequence>
<reference evidence="6 7" key="1">
    <citation type="journal article" date="2020" name="G3 (Bethesda)">
        <title>Genetic Underpinnings of Host Manipulation by Ophiocordyceps as Revealed by Comparative Transcriptomics.</title>
        <authorList>
            <person name="Will I."/>
            <person name="Das B."/>
            <person name="Trinh T."/>
            <person name="Brachmann A."/>
            <person name="Ohm R.A."/>
            <person name="de Bekker C."/>
        </authorList>
    </citation>
    <scope>NUCLEOTIDE SEQUENCE [LARGE SCALE GENOMIC DNA]</scope>
    <source>
        <strain evidence="6 7">EC05</strain>
    </source>
</reference>
<organism evidence="6 7">
    <name type="scientific">Ophiocordyceps camponoti-floridani</name>
    <dbReference type="NCBI Taxonomy" id="2030778"/>
    <lineage>
        <taxon>Eukaryota</taxon>
        <taxon>Fungi</taxon>
        <taxon>Dikarya</taxon>
        <taxon>Ascomycota</taxon>
        <taxon>Pezizomycotina</taxon>
        <taxon>Sordariomycetes</taxon>
        <taxon>Hypocreomycetidae</taxon>
        <taxon>Hypocreales</taxon>
        <taxon>Ophiocordycipitaceae</taxon>
        <taxon>Ophiocordyceps</taxon>
    </lineage>
</organism>
<keyword evidence="7" id="KW-1185">Reference proteome</keyword>
<dbReference type="SMART" id="SM00906">
    <property type="entry name" value="Fungal_trans"/>
    <property type="match status" value="1"/>
</dbReference>
<comment type="subcellular location">
    <subcellularLocation>
        <location evidence="1">Nucleus</location>
    </subcellularLocation>
</comment>